<reference evidence="1" key="1">
    <citation type="journal article" date="2015" name="Nature">
        <title>Complex archaea that bridge the gap between prokaryotes and eukaryotes.</title>
        <authorList>
            <person name="Spang A."/>
            <person name="Saw J.H."/>
            <person name="Jorgensen S.L."/>
            <person name="Zaremba-Niedzwiedzka K."/>
            <person name="Martijn J."/>
            <person name="Lind A.E."/>
            <person name="van Eijk R."/>
            <person name="Schleper C."/>
            <person name="Guy L."/>
            <person name="Ettema T.J."/>
        </authorList>
    </citation>
    <scope>NUCLEOTIDE SEQUENCE</scope>
</reference>
<dbReference type="PANTHER" id="PTHR47197">
    <property type="entry name" value="PROTEIN NIRF"/>
    <property type="match status" value="1"/>
</dbReference>
<evidence type="ECO:0000313" key="1">
    <source>
        <dbReference type="EMBL" id="KKL04112.1"/>
    </source>
</evidence>
<dbReference type="InterPro" id="IPR015943">
    <property type="entry name" value="WD40/YVTN_repeat-like_dom_sf"/>
</dbReference>
<dbReference type="PANTHER" id="PTHR47197:SF3">
    <property type="entry name" value="DIHYDRO-HEME D1 DEHYDROGENASE"/>
    <property type="match status" value="1"/>
</dbReference>
<dbReference type="AlphaFoldDB" id="A0A0F9AR44"/>
<dbReference type="EMBL" id="LAZR01044660">
    <property type="protein sequence ID" value="KKL04112.1"/>
    <property type="molecule type" value="Genomic_DNA"/>
</dbReference>
<proteinExistence type="predicted"/>
<sequence>YDTRGSAYGVSVSGTYAYVADGWGGFRVIDVSDPAGPIEVGYYDTPGRADAVSVSGTYAYVAGYGDCGLRVIDVSDPASPIEVAYYDTLGSVHGVSVSGEYAYVAGGYDGLRVIDVSDPAVPIEVGYYDKTWGAYGVSVSGRYAYVVAGNSGLRVIDVSDPASPIEVAYYDTPGSPGGVSILGPYVYVADGSGGFRVIDISPELPEDTYRITLDGTDDADGAIKDAAGKILDGEGDYIFPLPVDSLPTGDDNPGGDAVFEFSIDTVPVVTVDELTTQDTTPSLSGTVDDPNATVVVTVAGNSYPADNHGDGTWTLPDNTIAPPLSVDAYDVQATATDLTGNVGNDTTTDELTIYVFAIYVDAAYDFGEVLLGNSPSREFTVRNEGTAEVRVLSTLGLEFPFSISPTNGGGSGDDWLIGAGSTRTFTVTYDGTVTLTLGSVSLPTGYSLIEALDDSLAAG</sequence>
<feature type="non-terminal residue" evidence="1">
    <location>
        <position position="1"/>
    </location>
</feature>
<accession>A0A0F9AR44</accession>
<gene>
    <name evidence="1" type="ORF">LCGC14_2619330</name>
</gene>
<feature type="non-terminal residue" evidence="1">
    <location>
        <position position="459"/>
    </location>
</feature>
<dbReference type="InterPro" id="IPR013783">
    <property type="entry name" value="Ig-like_fold"/>
</dbReference>
<name>A0A0F9AR44_9ZZZZ</name>
<dbReference type="Pfam" id="PF08309">
    <property type="entry name" value="LVIVD"/>
    <property type="match status" value="5"/>
</dbReference>
<dbReference type="InterPro" id="IPR013211">
    <property type="entry name" value="LVIVD"/>
</dbReference>
<dbReference type="Gene3D" id="2.130.10.10">
    <property type="entry name" value="YVTN repeat-like/Quinoprotein amine dehydrogenase"/>
    <property type="match status" value="1"/>
</dbReference>
<dbReference type="InterPro" id="IPR051200">
    <property type="entry name" value="Host-pathogen_enzymatic-act"/>
</dbReference>
<dbReference type="SUPFAM" id="SSF75011">
    <property type="entry name" value="3-carboxy-cis,cis-mucoante lactonizing enzyme"/>
    <property type="match status" value="1"/>
</dbReference>
<dbReference type="Gene3D" id="2.60.40.10">
    <property type="entry name" value="Immunoglobulins"/>
    <property type="match status" value="2"/>
</dbReference>
<comment type="caution">
    <text evidence="1">The sequence shown here is derived from an EMBL/GenBank/DDBJ whole genome shotgun (WGS) entry which is preliminary data.</text>
</comment>
<protein>
    <submittedName>
        <fullName evidence="1">Uncharacterized protein</fullName>
    </submittedName>
</protein>
<organism evidence="1">
    <name type="scientific">marine sediment metagenome</name>
    <dbReference type="NCBI Taxonomy" id="412755"/>
    <lineage>
        <taxon>unclassified sequences</taxon>
        <taxon>metagenomes</taxon>
        <taxon>ecological metagenomes</taxon>
    </lineage>
</organism>